<dbReference type="Proteomes" id="UP000076532">
    <property type="component" value="Unassembled WGS sequence"/>
</dbReference>
<dbReference type="AlphaFoldDB" id="A0A166FM65"/>
<keyword evidence="4" id="KW-1185">Reference proteome</keyword>
<name>A0A166FM65_9AGAM</name>
<dbReference type="SUPFAM" id="SSF56601">
    <property type="entry name" value="beta-lactamase/transpeptidase-like"/>
    <property type="match status" value="1"/>
</dbReference>
<comment type="similarity">
    <text evidence="1">Belongs to the peptidase S12 family.</text>
</comment>
<reference evidence="3 4" key="1">
    <citation type="journal article" date="2016" name="Mol. Biol. Evol.">
        <title>Comparative Genomics of Early-Diverging Mushroom-Forming Fungi Provides Insights into the Origins of Lignocellulose Decay Capabilities.</title>
        <authorList>
            <person name="Nagy L.G."/>
            <person name="Riley R."/>
            <person name="Tritt A."/>
            <person name="Adam C."/>
            <person name="Daum C."/>
            <person name="Floudas D."/>
            <person name="Sun H."/>
            <person name="Yadav J.S."/>
            <person name="Pangilinan J."/>
            <person name="Larsson K.H."/>
            <person name="Matsuura K."/>
            <person name="Barry K."/>
            <person name="Labutti K."/>
            <person name="Kuo R."/>
            <person name="Ohm R.A."/>
            <person name="Bhattacharya S.S."/>
            <person name="Shirouzu T."/>
            <person name="Yoshinaga Y."/>
            <person name="Martin F.M."/>
            <person name="Grigoriev I.V."/>
            <person name="Hibbett D.S."/>
        </authorList>
    </citation>
    <scope>NUCLEOTIDE SEQUENCE [LARGE SCALE GENOMIC DNA]</scope>
    <source>
        <strain evidence="3 4">CBS 109695</strain>
    </source>
</reference>
<dbReference type="InterPro" id="IPR001466">
    <property type="entry name" value="Beta-lactam-related"/>
</dbReference>
<dbReference type="EMBL" id="KV417588">
    <property type="protein sequence ID" value="KZP16959.1"/>
    <property type="molecule type" value="Genomic_DNA"/>
</dbReference>
<dbReference type="STRING" id="436010.A0A166FM65"/>
<sequence length="550" mass="60887">MLPKELLGWVDEQLDSIGRDPGLALAVVDLDADEQTEFHCWGLAQENGNKVDVETIFSLASCSKAFNATAIGLCIDDDCFALPGATTPFSWDTKVKDVLPQFRMHDEAKISQEDLKIRDLCCHRSGIPGYIEALSVDDRPEDVVQKMRFCRPTASIREKPQYDNMGIITSAHMLHIITSHPISHHVTTRIFRPLGMTSSTYSPEEAAKTGKLCDAFETIGGKLRRMPFWLDVEGGKMEVMNETQAAPGGVLSTIKDMSRWIHCLLLKGKSPDDPEKTIISAAAYNETTRGHQADQGRTTNGKAQTEYGLGWMISNIDGHDLVEHAGGQQGVMTLVSFLPNDRLGIVILCNFGYLGSVAVTQGLRRRIVLNKIRRGSWQEESGDQREMSGSAQPTELSEVSDCNAGEFGGVASLAGLYESPLFGQLRLHTSKENSKALEDFKSVVTLDETYLYATLDKFWYTHLWLKPKHSRSADFWVQCLKIYPQGCGKDTSPILDDRTPAKVGSARFVLHPDGQVKGMAWNDVVGTKGVKLPGSSIEERAEVWFERVTT</sequence>
<dbReference type="InterPro" id="IPR050491">
    <property type="entry name" value="AmpC-like"/>
</dbReference>
<evidence type="ECO:0000313" key="4">
    <source>
        <dbReference type="Proteomes" id="UP000076532"/>
    </source>
</evidence>
<dbReference type="InterPro" id="IPR012338">
    <property type="entry name" value="Beta-lactam/transpept-like"/>
</dbReference>
<evidence type="ECO:0000259" key="2">
    <source>
        <dbReference type="Pfam" id="PF00144"/>
    </source>
</evidence>
<accession>A0A166FM65</accession>
<gene>
    <name evidence="3" type="ORF">FIBSPDRAFT_865504</name>
</gene>
<dbReference type="PANTHER" id="PTHR46825:SF15">
    <property type="entry name" value="BETA-LACTAMASE-RELATED DOMAIN-CONTAINING PROTEIN"/>
    <property type="match status" value="1"/>
</dbReference>
<protein>
    <submittedName>
        <fullName evidence="3">Beta-lactamase/transpeptidase-like protein</fullName>
    </submittedName>
</protein>
<dbReference type="PANTHER" id="PTHR46825">
    <property type="entry name" value="D-ALANYL-D-ALANINE-CARBOXYPEPTIDASE/ENDOPEPTIDASE AMPH"/>
    <property type="match status" value="1"/>
</dbReference>
<dbReference type="OrthoDB" id="5946976at2759"/>
<evidence type="ECO:0000256" key="1">
    <source>
        <dbReference type="ARBA" id="ARBA00038215"/>
    </source>
</evidence>
<dbReference type="Gene3D" id="3.40.710.10">
    <property type="entry name" value="DD-peptidase/beta-lactamase superfamily"/>
    <property type="match status" value="1"/>
</dbReference>
<evidence type="ECO:0000313" key="3">
    <source>
        <dbReference type="EMBL" id="KZP16959.1"/>
    </source>
</evidence>
<proteinExistence type="inferred from homology"/>
<organism evidence="3 4">
    <name type="scientific">Athelia psychrophila</name>
    <dbReference type="NCBI Taxonomy" id="1759441"/>
    <lineage>
        <taxon>Eukaryota</taxon>
        <taxon>Fungi</taxon>
        <taxon>Dikarya</taxon>
        <taxon>Basidiomycota</taxon>
        <taxon>Agaricomycotina</taxon>
        <taxon>Agaricomycetes</taxon>
        <taxon>Agaricomycetidae</taxon>
        <taxon>Atheliales</taxon>
        <taxon>Atheliaceae</taxon>
        <taxon>Athelia</taxon>
    </lineage>
</organism>
<feature type="domain" description="Beta-lactamase-related" evidence="2">
    <location>
        <begin position="21"/>
        <end position="354"/>
    </location>
</feature>
<dbReference type="Pfam" id="PF00144">
    <property type="entry name" value="Beta-lactamase"/>
    <property type="match status" value="1"/>
</dbReference>